<accession>A0ABV6UWG4</accession>
<evidence type="ECO:0000313" key="2">
    <source>
        <dbReference type="Proteomes" id="UP001592528"/>
    </source>
</evidence>
<comment type="caution">
    <text evidence="1">The sequence shown here is derived from an EMBL/GenBank/DDBJ whole genome shotgun (WGS) entry which is preliminary data.</text>
</comment>
<keyword evidence="2" id="KW-1185">Reference proteome</keyword>
<proteinExistence type="predicted"/>
<gene>
    <name evidence="1" type="ORF">ACEZDJ_31425</name>
</gene>
<reference evidence="1 2" key="1">
    <citation type="submission" date="2024-09" db="EMBL/GenBank/DDBJ databases">
        <authorList>
            <person name="Lee S.D."/>
        </authorList>
    </citation>
    <scope>NUCLEOTIDE SEQUENCE [LARGE SCALE GENOMIC DNA]</scope>
    <source>
        <strain evidence="1 2">N1-5</strain>
    </source>
</reference>
<dbReference type="EMBL" id="JBHEZZ010000023">
    <property type="protein sequence ID" value="MFC1405811.1"/>
    <property type="molecule type" value="Genomic_DNA"/>
</dbReference>
<protein>
    <recommendedName>
        <fullName evidence="3">MmcQ/YjbR family DNA-binding protein</fullName>
    </recommendedName>
</protein>
<dbReference type="RefSeq" id="WP_030263732.1">
    <property type="nucleotide sequence ID" value="NZ_JBHEZZ010000023.1"/>
</dbReference>
<evidence type="ECO:0000313" key="1">
    <source>
        <dbReference type="EMBL" id="MFC1405811.1"/>
    </source>
</evidence>
<organism evidence="1 2">
    <name type="scientific">Streptacidiphilus cavernicola</name>
    <dbReference type="NCBI Taxonomy" id="3342716"/>
    <lineage>
        <taxon>Bacteria</taxon>
        <taxon>Bacillati</taxon>
        <taxon>Actinomycetota</taxon>
        <taxon>Actinomycetes</taxon>
        <taxon>Kitasatosporales</taxon>
        <taxon>Streptomycetaceae</taxon>
        <taxon>Streptacidiphilus</taxon>
    </lineage>
</organism>
<dbReference type="Proteomes" id="UP001592528">
    <property type="component" value="Unassembled WGS sequence"/>
</dbReference>
<sequence>MNSRTEHAHAGTELRTALAQWRVSTRDDGGCGWSVVTVPLVDGTTVWISNHDSAADFTTGSHTGWLAVAYPDMGRCPEEFTEIYRSHSADFARDTAELVAVVVQFAGEHGGSGV</sequence>
<evidence type="ECO:0008006" key="3">
    <source>
        <dbReference type="Google" id="ProtNLM"/>
    </source>
</evidence>
<name>A0ABV6UWG4_9ACTN</name>